<dbReference type="Gene3D" id="3.40.50.620">
    <property type="entry name" value="HUPs"/>
    <property type="match status" value="1"/>
</dbReference>
<protein>
    <submittedName>
        <fullName evidence="2">Universal stress protein family protein</fullName>
    </submittedName>
</protein>
<proteinExistence type="predicted"/>
<dbReference type="InterPro" id="IPR014729">
    <property type="entry name" value="Rossmann-like_a/b/a_fold"/>
</dbReference>
<name>A0A1H2JT87_9BACT</name>
<sequence>MDENKILLPYNFTDMDKKALEFICRTYVNHDDVSVTVFHAYSPVPDIDVSKSSVMEKMSSNLHYLRRQVIDQESRMIEIKQYLLSEGFKDSRVNYLYLPKKKDIAREIIQLARDKRYHTIVLSRSGTVTSFFIPSVFNKVVTTLKNITITIIT</sequence>
<reference evidence="3" key="1">
    <citation type="submission" date="2016-10" db="EMBL/GenBank/DDBJ databases">
        <authorList>
            <person name="Varghese N."/>
            <person name="Submissions S."/>
        </authorList>
    </citation>
    <scope>NUCLEOTIDE SEQUENCE [LARGE SCALE GENOMIC DNA]</scope>
    <source>
        <strain evidence="3">DSM 3384</strain>
    </source>
</reference>
<dbReference type="EMBL" id="FNLL01000015">
    <property type="protein sequence ID" value="SDU59719.1"/>
    <property type="molecule type" value="Genomic_DNA"/>
</dbReference>
<evidence type="ECO:0000259" key="1">
    <source>
        <dbReference type="Pfam" id="PF00582"/>
    </source>
</evidence>
<dbReference type="Pfam" id="PF00582">
    <property type="entry name" value="Usp"/>
    <property type="match status" value="1"/>
</dbReference>
<evidence type="ECO:0000313" key="2">
    <source>
        <dbReference type="EMBL" id="SDU59719.1"/>
    </source>
</evidence>
<accession>A0A1H2JT87</accession>
<feature type="domain" description="UspA" evidence="1">
    <location>
        <begin position="5"/>
        <end position="142"/>
    </location>
</feature>
<dbReference type="Proteomes" id="UP000199608">
    <property type="component" value="Unassembled WGS sequence"/>
</dbReference>
<evidence type="ECO:0000313" key="3">
    <source>
        <dbReference type="Proteomes" id="UP000199608"/>
    </source>
</evidence>
<dbReference type="InterPro" id="IPR006016">
    <property type="entry name" value="UspA"/>
</dbReference>
<organism evidence="2 3">
    <name type="scientific">Desulfobacula phenolica</name>
    <dbReference type="NCBI Taxonomy" id="90732"/>
    <lineage>
        <taxon>Bacteria</taxon>
        <taxon>Pseudomonadati</taxon>
        <taxon>Thermodesulfobacteriota</taxon>
        <taxon>Desulfobacteria</taxon>
        <taxon>Desulfobacterales</taxon>
        <taxon>Desulfobacteraceae</taxon>
        <taxon>Desulfobacula</taxon>
    </lineage>
</organism>
<dbReference type="SUPFAM" id="SSF52402">
    <property type="entry name" value="Adenine nucleotide alpha hydrolases-like"/>
    <property type="match status" value="1"/>
</dbReference>
<keyword evidence="3" id="KW-1185">Reference proteome</keyword>
<dbReference type="AlphaFoldDB" id="A0A1H2JT87"/>
<dbReference type="RefSeq" id="WP_175530424.1">
    <property type="nucleotide sequence ID" value="NZ_FNLL01000015.1"/>
</dbReference>
<gene>
    <name evidence="2" type="ORF">SAMN04487931_11553</name>
</gene>